<feature type="compositionally biased region" description="Basic and acidic residues" evidence="1">
    <location>
        <begin position="106"/>
        <end position="115"/>
    </location>
</feature>
<name>A0A7S4G510_9EUGL</name>
<evidence type="ECO:0000313" key="2">
    <source>
        <dbReference type="EMBL" id="CAE0825484.1"/>
    </source>
</evidence>
<reference evidence="2" key="1">
    <citation type="submission" date="2021-01" db="EMBL/GenBank/DDBJ databases">
        <authorList>
            <person name="Corre E."/>
            <person name="Pelletier E."/>
            <person name="Niang G."/>
            <person name="Scheremetjew M."/>
            <person name="Finn R."/>
            <person name="Kale V."/>
            <person name="Holt S."/>
            <person name="Cochrane G."/>
            <person name="Meng A."/>
            <person name="Brown T."/>
            <person name="Cohen L."/>
        </authorList>
    </citation>
    <scope>NUCLEOTIDE SEQUENCE</scope>
    <source>
        <strain evidence="2">CCMP1594</strain>
    </source>
</reference>
<proteinExistence type="predicted"/>
<evidence type="ECO:0000256" key="1">
    <source>
        <dbReference type="SAM" id="MobiDB-lite"/>
    </source>
</evidence>
<sequence length="115" mass="12640">MHSPTLWQAGYRVSQHCRRACTGQRAPRPHRVHVSHGQGCTSGDAAGFKSGCQGGYWWLEKRLGGKVWRLHNGWRAVGSGRNCRSNELATPKSRTTPAPAPSLEARACHEVTARP</sequence>
<protein>
    <submittedName>
        <fullName evidence="2">Uncharacterized protein</fullName>
    </submittedName>
</protein>
<dbReference type="AlphaFoldDB" id="A0A7S4G510"/>
<accession>A0A7S4G510</accession>
<feature type="compositionally biased region" description="Polar residues" evidence="1">
    <location>
        <begin position="82"/>
        <end position="96"/>
    </location>
</feature>
<organism evidence="2">
    <name type="scientific">Eutreptiella gymnastica</name>
    <dbReference type="NCBI Taxonomy" id="73025"/>
    <lineage>
        <taxon>Eukaryota</taxon>
        <taxon>Discoba</taxon>
        <taxon>Euglenozoa</taxon>
        <taxon>Euglenida</taxon>
        <taxon>Spirocuta</taxon>
        <taxon>Euglenophyceae</taxon>
        <taxon>Eutreptiales</taxon>
        <taxon>Eutreptiaceae</taxon>
        <taxon>Eutreptiella</taxon>
    </lineage>
</organism>
<feature type="region of interest" description="Disordered" evidence="1">
    <location>
        <begin position="81"/>
        <end position="115"/>
    </location>
</feature>
<gene>
    <name evidence="2" type="ORF">EGYM00163_LOCUS36733</name>
</gene>
<dbReference type="EMBL" id="HBJA01106337">
    <property type="protein sequence ID" value="CAE0825484.1"/>
    <property type="molecule type" value="Transcribed_RNA"/>
</dbReference>